<reference evidence="2" key="1">
    <citation type="journal article" date="2018" name="Genome Biol. Evol.">
        <title>Genomics and development of Lentinus tigrinus, a white-rot wood-decaying mushroom with dimorphic fruiting bodies.</title>
        <authorList>
            <person name="Wu B."/>
            <person name="Xu Z."/>
            <person name="Knudson A."/>
            <person name="Carlson A."/>
            <person name="Chen N."/>
            <person name="Kovaka S."/>
            <person name="LaButti K."/>
            <person name="Lipzen A."/>
            <person name="Pennachio C."/>
            <person name="Riley R."/>
            <person name="Schakwitz W."/>
            <person name="Umezawa K."/>
            <person name="Ohm R.A."/>
            <person name="Grigoriev I.V."/>
            <person name="Nagy L.G."/>
            <person name="Gibbons J."/>
            <person name="Hibbett D."/>
        </authorList>
    </citation>
    <scope>NUCLEOTIDE SEQUENCE [LARGE SCALE GENOMIC DNA]</scope>
    <source>
        <strain evidence="2">ALCF2SS1-6</strain>
    </source>
</reference>
<protein>
    <submittedName>
        <fullName evidence="2">Uncharacterized protein</fullName>
    </submittedName>
</protein>
<dbReference type="Proteomes" id="UP000313359">
    <property type="component" value="Unassembled WGS sequence"/>
</dbReference>
<evidence type="ECO:0000313" key="2">
    <source>
        <dbReference type="EMBL" id="RPD60741.1"/>
    </source>
</evidence>
<gene>
    <name evidence="2" type="ORF">L227DRAFT_82094</name>
</gene>
<feature type="transmembrane region" description="Helical" evidence="1">
    <location>
        <begin position="157"/>
        <end position="178"/>
    </location>
</feature>
<proteinExistence type="predicted"/>
<keyword evidence="1" id="KW-0472">Membrane</keyword>
<sequence>MITSLAACSQLYMQGSDAVRQQPHNQAFTQQEIRYRGCMWRHECEYQGTVFTFRTDFTGFYIRPSVALRGSRPTTMMDLNVGGRHHPGSQHSMVEETSAYRCLSPERDGTAYSPSAGDEGSGLPSPFLHLGFLWPPSPRSTFTFLRARLDICTTSCLSLFATATLFLIDIYSVSTLYAPS</sequence>
<keyword evidence="1" id="KW-1133">Transmembrane helix</keyword>
<name>A0A5C2SAM9_9APHY</name>
<dbReference type="AlphaFoldDB" id="A0A5C2SAM9"/>
<evidence type="ECO:0000256" key="1">
    <source>
        <dbReference type="SAM" id="Phobius"/>
    </source>
</evidence>
<keyword evidence="3" id="KW-1185">Reference proteome</keyword>
<keyword evidence="1" id="KW-0812">Transmembrane</keyword>
<dbReference type="EMBL" id="ML122264">
    <property type="protein sequence ID" value="RPD60741.1"/>
    <property type="molecule type" value="Genomic_DNA"/>
</dbReference>
<evidence type="ECO:0000313" key="3">
    <source>
        <dbReference type="Proteomes" id="UP000313359"/>
    </source>
</evidence>
<accession>A0A5C2SAM9</accession>
<organism evidence="2 3">
    <name type="scientific">Lentinus tigrinus ALCF2SS1-6</name>
    <dbReference type="NCBI Taxonomy" id="1328759"/>
    <lineage>
        <taxon>Eukaryota</taxon>
        <taxon>Fungi</taxon>
        <taxon>Dikarya</taxon>
        <taxon>Basidiomycota</taxon>
        <taxon>Agaricomycotina</taxon>
        <taxon>Agaricomycetes</taxon>
        <taxon>Polyporales</taxon>
        <taxon>Polyporaceae</taxon>
        <taxon>Lentinus</taxon>
    </lineage>
</organism>